<dbReference type="InterPro" id="IPR034505">
    <property type="entry name" value="Coproporphyrinogen-III_oxidase"/>
</dbReference>
<dbReference type="GO" id="GO:0004109">
    <property type="term" value="F:coproporphyrinogen oxidase activity"/>
    <property type="evidence" value="ECO:0007669"/>
    <property type="project" value="InterPro"/>
</dbReference>
<dbReference type="SFLD" id="SFLDF00562">
    <property type="entry name" value="HemN-like__clustered_with_heat"/>
    <property type="match status" value="1"/>
</dbReference>
<dbReference type="EMBL" id="MODZ01000001">
    <property type="protein sequence ID" value="OIJ36880.1"/>
    <property type="molecule type" value="Genomic_DNA"/>
</dbReference>
<name>A0A1S2N256_9MICC</name>
<evidence type="ECO:0000313" key="12">
    <source>
        <dbReference type="Proteomes" id="UP000179540"/>
    </source>
</evidence>
<dbReference type="GO" id="GO:0006779">
    <property type="term" value="P:porphyrin-containing compound biosynthetic process"/>
    <property type="evidence" value="ECO:0007669"/>
    <property type="project" value="InterPro"/>
</dbReference>
<sequence>MSPAQPTGDPAPADGLLPAQVLDGAQRRSLSLYVHVPYCSVRCGYCDFNTYAAEDFGDGVNRLSYAEDAIRELDLAAAVLNCSGLPDRPLSTVFFGGGTPTRLPAEDLAGILRAGIERFGIVDGAEVTTEANPDSVTREDLALLKEAGFTRVSFGMQSAVPRVLAVLDRTHTPANVPKVVSWAREVGLQTSVDLISGAPGETLAEWETSVRAAIDCAPDHISAYSLIVEPGTKLAAQIRRGELSPVDDDTQADMYLLAERLLGEAGYSWYEVSNWSRSEQTRSRHNLAYWRNRDWWGIGPGAHSHVNGVRWWNLKHPVPYAHRVRQGLSPAAAREHLDADTRYVEDVMLAARIREGVAIEDLRQPGREAVGWLEGQGLIEPAARARGRVVLTLRGRLLGDAVVRTLLGD</sequence>
<dbReference type="InterPro" id="IPR007197">
    <property type="entry name" value="rSAM"/>
</dbReference>
<organism evidence="11 12">
    <name type="scientific">Rothia kristinae</name>
    <dbReference type="NCBI Taxonomy" id="37923"/>
    <lineage>
        <taxon>Bacteria</taxon>
        <taxon>Bacillati</taxon>
        <taxon>Actinomycetota</taxon>
        <taxon>Actinomycetes</taxon>
        <taxon>Micrococcales</taxon>
        <taxon>Micrococcaceae</taxon>
        <taxon>Rothia</taxon>
    </lineage>
</organism>
<evidence type="ECO:0000259" key="10">
    <source>
        <dbReference type="PROSITE" id="PS51918"/>
    </source>
</evidence>
<evidence type="ECO:0000256" key="1">
    <source>
        <dbReference type="ARBA" id="ARBA00006100"/>
    </source>
</evidence>
<evidence type="ECO:0000256" key="7">
    <source>
        <dbReference type="ARBA" id="ARBA00023014"/>
    </source>
</evidence>
<keyword evidence="7 9" id="KW-0411">Iron-sulfur</keyword>
<dbReference type="InterPro" id="IPR004559">
    <property type="entry name" value="HemW-like"/>
</dbReference>
<dbReference type="GO" id="GO:0005737">
    <property type="term" value="C:cytoplasm"/>
    <property type="evidence" value="ECO:0007669"/>
    <property type="project" value="UniProtKB-SubCell"/>
</dbReference>
<evidence type="ECO:0000256" key="4">
    <source>
        <dbReference type="ARBA" id="ARBA00022691"/>
    </source>
</evidence>
<evidence type="ECO:0000256" key="5">
    <source>
        <dbReference type="ARBA" id="ARBA00022723"/>
    </source>
</evidence>
<dbReference type="OrthoDB" id="9808022at2"/>
<keyword evidence="3 9" id="KW-0349">Heme</keyword>
<dbReference type="RefSeq" id="WP_075513809.1">
    <property type="nucleotide sequence ID" value="NZ_MODZ01000001.1"/>
</dbReference>
<dbReference type="PANTHER" id="PTHR13932">
    <property type="entry name" value="COPROPORPHYRINIGEN III OXIDASE"/>
    <property type="match status" value="1"/>
</dbReference>
<dbReference type="SFLD" id="SFLDG01082">
    <property type="entry name" value="B12-binding_domain_containing"/>
    <property type="match status" value="1"/>
</dbReference>
<dbReference type="InterPro" id="IPR058240">
    <property type="entry name" value="rSAM_sf"/>
</dbReference>
<keyword evidence="5 9" id="KW-0479">Metal-binding</keyword>
<dbReference type="SFLD" id="SFLDS00029">
    <property type="entry name" value="Radical_SAM"/>
    <property type="match status" value="1"/>
</dbReference>
<dbReference type="GO" id="GO:0046872">
    <property type="term" value="F:metal ion binding"/>
    <property type="evidence" value="ECO:0007669"/>
    <property type="project" value="UniProtKB-UniRule"/>
</dbReference>
<feature type="domain" description="Radical SAM core" evidence="10">
    <location>
        <begin position="24"/>
        <end position="268"/>
    </location>
</feature>
<gene>
    <name evidence="11" type="ORF">BK826_00105</name>
</gene>
<dbReference type="SMART" id="SM00729">
    <property type="entry name" value="Elp3"/>
    <property type="match status" value="1"/>
</dbReference>
<evidence type="ECO:0000313" key="11">
    <source>
        <dbReference type="EMBL" id="OIJ36880.1"/>
    </source>
</evidence>
<evidence type="ECO:0000256" key="6">
    <source>
        <dbReference type="ARBA" id="ARBA00023004"/>
    </source>
</evidence>
<keyword evidence="4 9" id="KW-0949">S-adenosyl-L-methionine</keyword>
<evidence type="ECO:0000256" key="2">
    <source>
        <dbReference type="ARBA" id="ARBA00017228"/>
    </source>
</evidence>
<comment type="caution">
    <text evidence="11">The sequence shown here is derived from an EMBL/GenBank/DDBJ whole genome shotgun (WGS) entry which is preliminary data.</text>
</comment>
<keyword evidence="8 9" id="KW-0143">Chaperone</keyword>
<accession>A0A1S2N256</accession>
<proteinExistence type="inferred from homology"/>
<dbReference type="PROSITE" id="PS51918">
    <property type="entry name" value="RADICAL_SAM"/>
    <property type="match status" value="1"/>
</dbReference>
<dbReference type="NCBIfam" id="TIGR00539">
    <property type="entry name" value="hemN_rel"/>
    <property type="match status" value="1"/>
</dbReference>
<comment type="function">
    <text evidence="9">Probably acts as a heme chaperone, transferring heme to an unknown acceptor. Binds one molecule of heme per monomer, possibly covalently. Binds 1 [4Fe-4S] cluster. The cluster is coordinated with 3 cysteines and an exchangeable S-adenosyl-L-methionine.</text>
</comment>
<dbReference type="GO" id="GO:0051539">
    <property type="term" value="F:4 iron, 4 sulfur cluster binding"/>
    <property type="evidence" value="ECO:0007669"/>
    <property type="project" value="UniProtKB-UniRule"/>
</dbReference>
<dbReference type="Gene3D" id="3.20.20.70">
    <property type="entry name" value="Aldolase class I"/>
    <property type="match status" value="1"/>
</dbReference>
<dbReference type="AlphaFoldDB" id="A0A1S2N256"/>
<evidence type="ECO:0000256" key="9">
    <source>
        <dbReference type="RuleBase" id="RU364116"/>
    </source>
</evidence>
<dbReference type="SFLD" id="SFLDG01065">
    <property type="entry name" value="anaerobic_coproporphyrinogen-I"/>
    <property type="match status" value="1"/>
</dbReference>
<dbReference type="SUPFAM" id="SSF102114">
    <property type="entry name" value="Radical SAM enzymes"/>
    <property type="match status" value="1"/>
</dbReference>
<dbReference type="Pfam" id="PF04055">
    <property type="entry name" value="Radical_SAM"/>
    <property type="match status" value="1"/>
</dbReference>
<evidence type="ECO:0000256" key="3">
    <source>
        <dbReference type="ARBA" id="ARBA00022617"/>
    </source>
</evidence>
<protein>
    <recommendedName>
        <fullName evidence="2 9">Heme chaperone HemW</fullName>
    </recommendedName>
</protein>
<reference evidence="11 12" key="1">
    <citation type="submission" date="2016-10" db="EMBL/GenBank/DDBJ databases">
        <title>Draft genome sequence of strain LCT isolated from the Shenzhou X spacecraft of China.</title>
        <authorList>
            <person name="Huang B."/>
        </authorList>
    </citation>
    <scope>NUCLEOTIDE SEQUENCE [LARGE SCALE GENOMIC DNA]</scope>
    <source>
        <strain evidence="11 12">LCT-H5</strain>
    </source>
</reference>
<keyword evidence="6 9" id="KW-0408">Iron</keyword>
<dbReference type="Proteomes" id="UP000179540">
    <property type="component" value="Unassembled WGS sequence"/>
</dbReference>
<dbReference type="InterPro" id="IPR013785">
    <property type="entry name" value="Aldolase_TIM"/>
</dbReference>
<keyword evidence="9" id="KW-0963">Cytoplasm</keyword>
<dbReference type="PANTHER" id="PTHR13932:SF5">
    <property type="entry name" value="RADICAL S-ADENOSYL METHIONINE DOMAIN-CONTAINING PROTEIN 1, MITOCHONDRIAL"/>
    <property type="match status" value="1"/>
</dbReference>
<comment type="similarity">
    <text evidence="1">Belongs to the anaerobic coproporphyrinogen-III oxidase family. HemW subfamily.</text>
</comment>
<keyword evidence="9" id="KW-0004">4Fe-4S</keyword>
<evidence type="ECO:0000256" key="8">
    <source>
        <dbReference type="ARBA" id="ARBA00023186"/>
    </source>
</evidence>
<dbReference type="InterPro" id="IPR006638">
    <property type="entry name" value="Elp3/MiaA/NifB-like_rSAM"/>
</dbReference>
<comment type="subcellular location">
    <subcellularLocation>
        <location evidence="9">Cytoplasm</location>
    </subcellularLocation>
</comment>
<dbReference type="CDD" id="cd01335">
    <property type="entry name" value="Radical_SAM"/>
    <property type="match status" value="1"/>
</dbReference>